<dbReference type="GO" id="GO:0046872">
    <property type="term" value="F:metal ion binding"/>
    <property type="evidence" value="ECO:0007669"/>
    <property type="project" value="UniProtKB-KW"/>
</dbReference>
<dbReference type="Pfam" id="PF00266">
    <property type="entry name" value="Aminotran_5"/>
    <property type="match status" value="1"/>
</dbReference>
<evidence type="ECO:0000256" key="6">
    <source>
        <dbReference type="ARBA" id="ARBA00022723"/>
    </source>
</evidence>
<dbReference type="PIRSF" id="PIRSF005572">
    <property type="entry name" value="NifS"/>
    <property type="match status" value="1"/>
</dbReference>
<dbReference type="Proteomes" id="UP000885779">
    <property type="component" value="Unassembled WGS sequence"/>
</dbReference>
<comment type="caution">
    <text evidence="13">The sequence shown here is derived from an EMBL/GenBank/DDBJ whole genome shotgun (WGS) entry which is preliminary data.</text>
</comment>
<evidence type="ECO:0000256" key="10">
    <source>
        <dbReference type="ARBA" id="ARBA00050776"/>
    </source>
</evidence>
<dbReference type="InterPro" id="IPR000192">
    <property type="entry name" value="Aminotrans_V_dom"/>
</dbReference>
<protein>
    <recommendedName>
        <fullName evidence="4">cysteine desulfurase</fullName>
        <ecNumber evidence="4">2.8.1.7</ecNumber>
    </recommendedName>
</protein>
<comment type="catalytic activity">
    <reaction evidence="10">
        <text>(sulfur carrier)-H + L-cysteine = (sulfur carrier)-SH + L-alanine</text>
        <dbReference type="Rhea" id="RHEA:43892"/>
        <dbReference type="Rhea" id="RHEA-COMP:14737"/>
        <dbReference type="Rhea" id="RHEA-COMP:14739"/>
        <dbReference type="ChEBI" id="CHEBI:29917"/>
        <dbReference type="ChEBI" id="CHEBI:35235"/>
        <dbReference type="ChEBI" id="CHEBI:57972"/>
        <dbReference type="ChEBI" id="CHEBI:64428"/>
        <dbReference type="EC" id="2.8.1.7"/>
    </reaction>
</comment>
<dbReference type="AlphaFoldDB" id="A0A7V4U1X0"/>
<keyword evidence="5" id="KW-0808">Transferase</keyword>
<dbReference type="GO" id="GO:0051536">
    <property type="term" value="F:iron-sulfur cluster binding"/>
    <property type="evidence" value="ECO:0007669"/>
    <property type="project" value="UniProtKB-KW"/>
</dbReference>
<evidence type="ECO:0000256" key="7">
    <source>
        <dbReference type="ARBA" id="ARBA00022898"/>
    </source>
</evidence>
<evidence type="ECO:0000256" key="2">
    <source>
        <dbReference type="ARBA" id="ARBA00003120"/>
    </source>
</evidence>
<gene>
    <name evidence="13" type="ORF">ENK44_12545</name>
</gene>
<dbReference type="InterPro" id="IPR015424">
    <property type="entry name" value="PyrdxlP-dep_Trfase"/>
</dbReference>
<dbReference type="PANTHER" id="PTHR11601:SF34">
    <property type="entry name" value="CYSTEINE DESULFURASE"/>
    <property type="match status" value="1"/>
</dbReference>
<organism evidence="13">
    <name type="scientific">Caldithrix abyssi</name>
    <dbReference type="NCBI Taxonomy" id="187145"/>
    <lineage>
        <taxon>Bacteria</taxon>
        <taxon>Pseudomonadati</taxon>
        <taxon>Calditrichota</taxon>
        <taxon>Calditrichia</taxon>
        <taxon>Calditrichales</taxon>
        <taxon>Calditrichaceae</taxon>
        <taxon>Caldithrix</taxon>
    </lineage>
</organism>
<evidence type="ECO:0000256" key="1">
    <source>
        <dbReference type="ARBA" id="ARBA00001933"/>
    </source>
</evidence>
<comment type="function">
    <text evidence="2">Catalyzes the removal of elemental sulfur atoms from cysteine to produce alanine. Seems to participate in the biosynthesis of the nitrogenase metalloclusters by providing the inorganic sulfur required for the Fe-S core formation.</text>
</comment>
<dbReference type="GO" id="GO:0031071">
    <property type="term" value="F:cysteine desulfurase activity"/>
    <property type="evidence" value="ECO:0007669"/>
    <property type="project" value="UniProtKB-EC"/>
</dbReference>
<proteinExistence type="inferred from homology"/>
<dbReference type="InterPro" id="IPR020578">
    <property type="entry name" value="Aminotrans_V_PyrdxlP_BS"/>
</dbReference>
<evidence type="ECO:0000313" key="13">
    <source>
        <dbReference type="EMBL" id="HGY56530.1"/>
    </source>
</evidence>
<dbReference type="EC" id="2.8.1.7" evidence="4"/>
<feature type="domain" description="Aminotransferase class V" evidence="12">
    <location>
        <begin position="5"/>
        <end position="367"/>
    </location>
</feature>
<name>A0A7V4U1X0_CALAY</name>
<dbReference type="SUPFAM" id="SSF53383">
    <property type="entry name" value="PLP-dependent transferases"/>
    <property type="match status" value="1"/>
</dbReference>
<evidence type="ECO:0000256" key="9">
    <source>
        <dbReference type="ARBA" id="ARBA00023014"/>
    </source>
</evidence>
<reference evidence="13" key="1">
    <citation type="journal article" date="2020" name="mSystems">
        <title>Genome- and Community-Level Interaction Insights into Carbon Utilization and Element Cycling Functions of Hydrothermarchaeota in Hydrothermal Sediment.</title>
        <authorList>
            <person name="Zhou Z."/>
            <person name="Liu Y."/>
            <person name="Xu W."/>
            <person name="Pan J."/>
            <person name="Luo Z.H."/>
            <person name="Li M."/>
        </authorList>
    </citation>
    <scope>NUCLEOTIDE SEQUENCE [LARGE SCALE GENOMIC DNA]</scope>
    <source>
        <strain evidence="13">HyVt-577</strain>
    </source>
</reference>
<evidence type="ECO:0000256" key="5">
    <source>
        <dbReference type="ARBA" id="ARBA00022679"/>
    </source>
</evidence>
<dbReference type="InterPro" id="IPR015422">
    <property type="entry name" value="PyrdxlP-dep_Trfase_small"/>
</dbReference>
<dbReference type="PROSITE" id="PS00595">
    <property type="entry name" value="AA_TRANSFER_CLASS_5"/>
    <property type="match status" value="1"/>
</dbReference>
<evidence type="ECO:0000256" key="3">
    <source>
        <dbReference type="ARBA" id="ARBA00006490"/>
    </source>
</evidence>
<evidence type="ECO:0000256" key="8">
    <source>
        <dbReference type="ARBA" id="ARBA00023004"/>
    </source>
</evidence>
<comment type="cofactor">
    <cofactor evidence="1 11">
        <name>pyridoxal 5'-phosphate</name>
        <dbReference type="ChEBI" id="CHEBI:597326"/>
    </cofactor>
</comment>
<keyword evidence="8" id="KW-0408">Iron</keyword>
<dbReference type="PANTHER" id="PTHR11601">
    <property type="entry name" value="CYSTEINE DESULFURYLASE FAMILY MEMBER"/>
    <property type="match status" value="1"/>
</dbReference>
<dbReference type="InterPro" id="IPR016454">
    <property type="entry name" value="Cysteine_dSase"/>
</dbReference>
<evidence type="ECO:0000256" key="4">
    <source>
        <dbReference type="ARBA" id="ARBA00012239"/>
    </source>
</evidence>
<keyword evidence="6" id="KW-0479">Metal-binding</keyword>
<sequence length="382" mass="42087">MNEKIYLDNAATTPLDPRVRETMFEIYKSHWGNPSGVHRFSKTMAGLLEEAREQFAGFLGCKPGEIVFTGSATESNNTVLKGIARTLQYKGNHIIISRIEHPSVAKTAGFLQKNGFDVTTLKADRQGHIDLQELKSQIRKETILVSIIFANNEIGTVQPLKEIAKICHQSGVLFHTDAVQAFGKRKIKVKELGVDLLTATAHKIYGPVGSALLYCNSGINFEPLLHGGGQEDGKRASTENIAAISGFARAADIYEQERDEENARYEKWKKEIIRTLDGKIPDMLVNGDVQKGLHNIISLSFKGADSQLLMMQLDRMGFAVSSGSACSSGSVKPSGILQACGIPDSFIRGTLRISPGRFNKDEEIEKFVRILPDIVEKVRKLS</sequence>
<keyword evidence="7" id="KW-0663">Pyridoxal phosphate</keyword>
<dbReference type="Gene3D" id="3.40.640.10">
    <property type="entry name" value="Type I PLP-dependent aspartate aminotransferase-like (Major domain)"/>
    <property type="match status" value="1"/>
</dbReference>
<dbReference type="InterPro" id="IPR015421">
    <property type="entry name" value="PyrdxlP-dep_Trfase_major"/>
</dbReference>
<evidence type="ECO:0000256" key="11">
    <source>
        <dbReference type="RuleBase" id="RU004504"/>
    </source>
</evidence>
<dbReference type="Gene3D" id="3.90.1150.10">
    <property type="entry name" value="Aspartate Aminotransferase, domain 1"/>
    <property type="match status" value="1"/>
</dbReference>
<dbReference type="EMBL" id="DRQG01000114">
    <property type="protein sequence ID" value="HGY56530.1"/>
    <property type="molecule type" value="Genomic_DNA"/>
</dbReference>
<keyword evidence="9" id="KW-0411">Iron-sulfur</keyword>
<evidence type="ECO:0000259" key="12">
    <source>
        <dbReference type="Pfam" id="PF00266"/>
    </source>
</evidence>
<comment type="similarity">
    <text evidence="3">Belongs to the class-V pyridoxal-phosphate-dependent aminotransferase family. NifS/IscS subfamily.</text>
</comment>
<dbReference type="FunFam" id="3.40.640.10:FF:000084">
    <property type="entry name" value="IscS-like cysteine desulfurase"/>
    <property type="match status" value="1"/>
</dbReference>
<accession>A0A7V4U1X0</accession>